<dbReference type="HAMAP" id="MF_02002">
    <property type="entry name" value="Ile_tRNA_synth_type1"/>
    <property type="match status" value="1"/>
</dbReference>
<comment type="subunit">
    <text evidence="10">Monomer.</text>
</comment>
<evidence type="ECO:0000256" key="6">
    <source>
        <dbReference type="ARBA" id="ARBA00022917"/>
    </source>
</evidence>
<feature type="binding site" evidence="10">
    <location>
        <position position="880"/>
    </location>
    <ligand>
        <name>Zn(2+)</name>
        <dbReference type="ChEBI" id="CHEBI:29105"/>
    </ligand>
</feature>
<dbReference type="InterPro" id="IPR010663">
    <property type="entry name" value="Znf_FPG/IleRS"/>
</dbReference>
<dbReference type="InterPro" id="IPR002301">
    <property type="entry name" value="Ile-tRNA-ligase"/>
</dbReference>
<feature type="binding site" evidence="10">
    <location>
        <position position="555"/>
    </location>
    <ligand>
        <name>L-isoleucyl-5'-AMP</name>
        <dbReference type="ChEBI" id="CHEBI:178002"/>
    </ligand>
</feature>
<dbReference type="CDD" id="cd00818">
    <property type="entry name" value="IleRS_core"/>
    <property type="match status" value="1"/>
</dbReference>
<feature type="short sequence motif" description="'HIGH' region" evidence="10">
    <location>
        <begin position="57"/>
        <end position="67"/>
    </location>
</feature>
<feature type="binding site" evidence="10">
    <location>
        <position position="903"/>
    </location>
    <ligand>
        <name>Zn(2+)</name>
        <dbReference type="ChEBI" id="CHEBI:29105"/>
    </ligand>
</feature>
<protein>
    <recommendedName>
        <fullName evidence="10">Isoleucine--tRNA ligase</fullName>
        <ecNumber evidence="10">6.1.1.5</ecNumber>
    </recommendedName>
    <alternativeName>
        <fullName evidence="10">Isoleucyl-tRNA synthetase</fullName>
        <shortName evidence="10">IleRS</shortName>
    </alternativeName>
</protein>
<dbReference type="InterPro" id="IPR050081">
    <property type="entry name" value="Ile-tRNA_ligase"/>
</dbReference>
<dbReference type="GO" id="GO:0002161">
    <property type="term" value="F:aminoacyl-tRNA deacylase activity"/>
    <property type="evidence" value="ECO:0007669"/>
    <property type="project" value="InterPro"/>
</dbReference>
<feature type="binding site" evidence="10">
    <location>
        <position position="900"/>
    </location>
    <ligand>
        <name>Zn(2+)</name>
        <dbReference type="ChEBI" id="CHEBI:29105"/>
    </ligand>
</feature>
<dbReference type="InterPro" id="IPR009080">
    <property type="entry name" value="tRNAsynth_Ia_anticodon-bd"/>
</dbReference>
<feature type="binding site" evidence="10">
    <location>
        <position position="883"/>
    </location>
    <ligand>
        <name>Zn(2+)</name>
        <dbReference type="ChEBI" id="CHEBI:29105"/>
    </ligand>
</feature>
<evidence type="ECO:0000256" key="5">
    <source>
        <dbReference type="ARBA" id="ARBA00022840"/>
    </source>
</evidence>
<dbReference type="SUPFAM" id="SSF52374">
    <property type="entry name" value="Nucleotidylyl transferase"/>
    <property type="match status" value="1"/>
</dbReference>
<dbReference type="NCBIfam" id="TIGR00392">
    <property type="entry name" value="ileS"/>
    <property type="match status" value="1"/>
</dbReference>
<dbReference type="EC" id="6.1.1.5" evidence="10"/>
<dbReference type="InterPro" id="IPR014729">
    <property type="entry name" value="Rossmann-like_a/b/a_fold"/>
</dbReference>
<evidence type="ECO:0000259" key="13">
    <source>
        <dbReference type="Pfam" id="PF08264"/>
    </source>
</evidence>
<evidence type="ECO:0000313" key="15">
    <source>
        <dbReference type="Proteomes" id="UP000242972"/>
    </source>
</evidence>
<proteinExistence type="inferred from homology"/>
<evidence type="ECO:0000256" key="4">
    <source>
        <dbReference type="ARBA" id="ARBA00022741"/>
    </source>
</evidence>
<keyword evidence="7 10" id="KW-0030">Aminoacyl-tRNA synthetase</keyword>
<dbReference type="SUPFAM" id="SSF47323">
    <property type="entry name" value="Anticodon-binding domain of a subclass of class I aminoacyl-tRNA synthetases"/>
    <property type="match status" value="1"/>
</dbReference>
<comment type="subcellular location">
    <subcellularLocation>
        <location evidence="10">Cytoplasm</location>
    </subcellularLocation>
</comment>
<dbReference type="Pfam" id="PF00133">
    <property type="entry name" value="tRNA-synt_1"/>
    <property type="match status" value="1"/>
</dbReference>
<dbReference type="Gene3D" id="1.10.10.830">
    <property type="entry name" value="Ile-tRNA synthetase CP2 domain-like"/>
    <property type="match status" value="1"/>
</dbReference>
<feature type="domain" description="Aminoacyl-tRNA synthetase class Ia" evidence="11">
    <location>
        <begin position="27"/>
        <end position="635"/>
    </location>
</feature>
<keyword evidence="6 10" id="KW-0648">Protein biosynthesis</keyword>
<dbReference type="Gene3D" id="3.90.740.10">
    <property type="entry name" value="Valyl/Leucyl/Isoleucyl-tRNA synthetase, editing domain"/>
    <property type="match status" value="1"/>
</dbReference>
<feature type="short sequence motif" description="'KMSKS' region" evidence="10">
    <location>
        <begin position="596"/>
        <end position="600"/>
    </location>
</feature>
<sequence>MDYRNTLNLPKTGFPMKANLPEREPNWLVAWEEEGLYQRQRNLRHGRPKFILHDGPPYANGDIHTGTALNKVLKDMINRLWNLEGYDVVYVPGWDTHGLPIEMRALKKLGLSQHQIDPVALRQECSGVARHYIGVMTEEFQRLGVMGDWSNPYVTMNPAYEGAELNVFADMVERNLIYRDLKSVYWCPHCETALAEGEIEYQEHESDSIYVQFIIEHPEDYAMPEGTGAVIWTTTPWTIPANVAIAVNPQLPYVVVTTEKGSFLLAEHLVDRVLATLGLSNLGQKGPWLGSALEGIKTRHPYLGHEVPIILGDHVTEESGTGLVHTAPGHGVEDFEVGRQYHLPVVQPLDDQGRYYAGTPLVEGLFYQDANPVVNAELARHGALLHAEKFRHQYAFCWRCKNPVIFRATSQWFMSIDKLREQLVEATYPVHWEPEWGGDRMRRMVLDRQDWCLSRQRVWGLPIPAFYCQDCGQVILDAPLIRHVATIIGKEGSDSWWSHPADHFLPQDFVCPNCHGTHLRQEMDIFDVWMDSGSSQAAVLADHPGLEWPADVVLEGNDQYRGWFNSLLTTGVSTRGRAPYKMVLTHGMVLDKSGQEMHKSLGNTIDPMDIIHRYGADILRLWVATSDYRSDVRISDEILTQLSETYRKIRNTFRFLLGNLSDYRQERPVSVTDPMNRWAIATVNQWIAQARDSYRQYIFHPVVHDLVRLMTIDLSSFYLDVIKDRLYTLAPQDPLRRETQSVLNYILQGLVRGISPVLVFTADEVYRESLQWESGPPSVHLTEWDTLWDIGWTMPEASMMDRLLSYRGVILKALESLRADKVIGNSLQAMVELTLPPEEGLTDSERSLLLEMVLAADIQVVSGRSGEILARANATDWNRCDRCWRYTPEVGANPDHPDLCSRCIEVLHILGV</sequence>
<keyword evidence="10" id="KW-0479">Metal-binding</keyword>
<evidence type="ECO:0000256" key="9">
    <source>
        <dbReference type="ARBA" id="ARBA00048359"/>
    </source>
</evidence>
<dbReference type="GO" id="GO:0005829">
    <property type="term" value="C:cytosol"/>
    <property type="evidence" value="ECO:0007669"/>
    <property type="project" value="TreeGrafter"/>
</dbReference>
<evidence type="ECO:0000256" key="10">
    <source>
        <dbReference type="HAMAP-Rule" id="MF_02002"/>
    </source>
</evidence>
<comment type="similarity">
    <text evidence="1 10">Belongs to the class-I aminoacyl-tRNA synthetase family. IleS type 1 subfamily.</text>
</comment>
<feature type="binding site" evidence="10">
    <location>
        <position position="599"/>
    </location>
    <ligand>
        <name>ATP</name>
        <dbReference type="ChEBI" id="CHEBI:30616"/>
    </ligand>
</feature>
<evidence type="ECO:0000256" key="3">
    <source>
        <dbReference type="ARBA" id="ARBA00022598"/>
    </source>
</evidence>
<dbReference type="GO" id="GO:0005524">
    <property type="term" value="F:ATP binding"/>
    <property type="evidence" value="ECO:0007669"/>
    <property type="project" value="UniProtKB-UniRule"/>
</dbReference>
<name>A0A2T2XFH2_9FIRM</name>
<organism evidence="14 15">
    <name type="scientific">Sulfobacillus benefaciens</name>
    <dbReference type="NCBI Taxonomy" id="453960"/>
    <lineage>
        <taxon>Bacteria</taxon>
        <taxon>Bacillati</taxon>
        <taxon>Bacillota</taxon>
        <taxon>Clostridia</taxon>
        <taxon>Eubacteriales</taxon>
        <taxon>Clostridiales Family XVII. Incertae Sedis</taxon>
        <taxon>Sulfobacillus</taxon>
    </lineage>
</organism>
<dbReference type="PRINTS" id="PR00984">
    <property type="entry name" value="TRNASYNTHILE"/>
</dbReference>
<dbReference type="AlphaFoldDB" id="A0A2T2XFH2"/>
<evidence type="ECO:0000256" key="7">
    <source>
        <dbReference type="ARBA" id="ARBA00023146"/>
    </source>
</evidence>
<dbReference type="InterPro" id="IPR013155">
    <property type="entry name" value="M/V/L/I-tRNA-synth_anticd-bd"/>
</dbReference>
<comment type="domain">
    <text evidence="10">IleRS has two distinct active sites: one for aminoacylation and one for editing. The misactivated valine is translocated from the active site to the editing site, which sterically excludes the correctly activated isoleucine. The single editing site contains two valyl binding pockets, one specific for each substrate (Val-AMP or Val-tRNA(Ile)).</text>
</comment>
<dbReference type="PANTHER" id="PTHR42765:SF1">
    <property type="entry name" value="ISOLEUCINE--TRNA LIGASE, MITOCHONDRIAL"/>
    <property type="match status" value="1"/>
</dbReference>
<feature type="domain" description="Zinc finger FPG/IleRS-type" evidence="12">
    <location>
        <begin position="879"/>
        <end position="906"/>
    </location>
</feature>
<reference evidence="14 15" key="1">
    <citation type="journal article" date="2014" name="BMC Genomics">
        <title>Comparison of environmental and isolate Sulfobacillus genomes reveals diverse carbon, sulfur, nitrogen, and hydrogen metabolisms.</title>
        <authorList>
            <person name="Justice N.B."/>
            <person name="Norman A."/>
            <person name="Brown C.T."/>
            <person name="Singh A."/>
            <person name="Thomas B.C."/>
            <person name="Banfield J.F."/>
        </authorList>
    </citation>
    <scope>NUCLEOTIDE SEQUENCE [LARGE SCALE GENOMIC DNA]</scope>
    <source>
        <strain evidence="14">AMDSBA4</strain>
    </source>
</reference>
<dbReference type="Pfam" id="PF06827">
    <property type="entry name" value="zf-FPG_IleRS"/>
    <property type="match status" value="1"/>
</dbReference>
<keyword evidence="10" id="KW-0862">Zinc</keyword>
<dbReference type="InterPro" id="IPR033708">
    <property type="entry name" value="Anticodon_Ile_BEm"/>
</dbReference>
<dbReference type="InterPro" id="IPR009008">
    <property type="entry name" value="Val/Leu/Ile-tRNA-synth_edit"/>
</dbReference>
<comment type="caution">
    <text evidence="14">The sequence shown here is derived from an EMBL/GenBank/DDBJ whole genome shotgun (WGS) entry which is preliminary data.</text>
</comment>
<comment type="cofactor">
    <cofactor evidence="10">
        <name>Zn(2+)</name>
        <dbReference type="ChEBI" id="CHEBI:29105"/>
    </cofactor>
    <text evidence="10">Binds 1 zinc ion per subunit.</text>
</comment>
<dbReference type="SUPFAM" id="SSF50677">
    <property type="entry name" value="ValRS/IleRS/LeuRS editing domain"/>
    <property type="match status" value="1"/>
</dbReference>
<dbReference type="Gene3D" id="3.40.50.620">
    <property type="entry name" value="HUPs"/>
    <property type="match status" value="2"/>
</dbReference>
<dbReference type="PANTHER" id="PTHR42765">
    <property type="entry name" value="SOLEUCYL-TRNA SYNTHETASE"/>
    <property type="match status" value="1"/>
</dbReference>
<dbReference type="GO" id="GO:0008270">
    <property type="term" value="F:zinc ion binding"/>
    <property type="evidence" value="ECO:0007669"/>
    <property type="project" value="UniProtKB-UniRule"/>
</dbReference>
<keyword evidence="3 10" id="KW-0436">Ligase</keyword>
<evidence type="ECO:0000259" key="11">
    <source>
        <dbReference type="Pfam" id="PF00133"/>
    </source>
</evidence>
<dbReference type="InterPro" id="IPR023585">
    <property type="entry name" value="Ile-tRNA-ligase_type1"/>
</dbReference>
<dbReference type="GO" id="GO:0000049">
    <property type="term" value="F:tRNA binding"/>
    <property type="evidence" value="ECO:0007669"/>
    <property type="project" value="InterPro"/>
</dbReference>
<dbReference type="CDD" id="cd07960">
    <property type="entry name" value="Anticodon_Ia_Ile_BEm"/>
    <property type="match status" value="1"/>
</dbReference>
<dbReference type="Gene3D" id="1.10.730.20">
    <property type="match status" value="1"/>
</dbReference>
<evidence type="ECO:0000256" key="1">
    <source>
        <dbReference type="ARBA" id="ARBA00006887"/>
    </source>
</evidence>
<feature type="domain" description="Methionyl/Valyl/Leucyl/Isoleucyl-tRNA synthetase anticodon-binding" evidence="13">
    <location>
        <begin position="676"/>
        <end position="832"/>
    </location>
</feature>
<dbReference type="Proteomes" id="UP000242972">
    <property type="component" value="Unassembled WGS sequence"/>
</dbReference>
<dbReference type="GO" id="GO:0006428">
    <property type="term" value="P:isoleucyl-tRNA aminoacylation"/>
    <property type="evidence" value="ECO:0007669"/>
    <property type="project" value="UniProtKB-UniRule"/>
</dbReference>
<dbReference type="Pfam" id="PF08264">
    <property type="entry name" value="Anticodon_1"/>
    <property type="match status" value="1"/>
</dbReference>
<accession>A0A2T2XFH2</accession>
<dbReference type="InterPro" id="IPR002300">
    <property type="entry name" value="aa-tRNA-synth_Ia"/>
</dbReference>
<dbReference type="EMBL" id="PXYW01000023">
    <property type="protein sequence ID" value="PSR33255.1"/>
    <property type="molecule type" value="Genomic_DNA"/>
</dbReference>
<comment type="function">
    <text evidence="8 10">Catalyzes the attachment of isoleucine to tRNA(Ile). As IleRS can inadvertently accommodate and process structurally similar amino acids such as valine, to avoid such errors it has two additional distinct tRNA(Ile)-dependent editing activities. One activity is designated as 'pretransfer' editing and involves the hydrolysis of activated Val-AMP. The other activity is designated 'posttransfer' editing and involves deacylation of mischarged Val-tRNA(Ile).</text>
</comment>
<keyword evidence="2 10" id="KW-0963">Cytoplasm</keyword>
<dbReference type="FunFam" id="3.40.50.620:FF:000092">
    <property type="entry name" value="Isoleucine--tRNA ligase"/>
    <property type="match status" value="1"/>
</dbReference>
<evidence type="ECO:0000313" key="14">
    <source>
        <dbReference type="EMBL" id="PSR33255.1"/>
    </source>
</evidence>
<evidence type="ECO:0000256" key="2">
    <source>
        <dbReference type="ARBA" id="ARBA00022490"/>
    </source>
</evidence>
<evidence type="ECO:0000256" key="8">
    <source>
        <dbReference type="ARBA" id="ARBA00025217"/>
    </source>
</evidence>
<comment type="catalytic activity">
    <reaction evidence="9 10">
        <text>tRNA(Ile) + L-isoleucine + ATP = L-isoleucyl-tRNA(Ile) + AMP + diphosphate</text>
        <dbReference type="Rhea" id="RHEA:11060"/>
        <dbReference type="Rhea" id="RHEA-COMP:9666"/>
        <dbReference type="Rhea" id="RHEA-COMP:9695"/>
        <dbReference type="ChEBI" id="CHEBI:30616"/>
        <dbReference type="ChEBI" id="CHEBI:33019"/>
        <dbReference type="ChEBI" id="CHEBI:58045"/>
        <dbReference type="ChEBI" id="CHEBI:78442"/>
        <dbReference type="ChEBI" id="CHEBI:78528"/>
        <dbReference type="ChEBI" id="CHEBI:456215"/>
        <dbReference type="EC" id="6.1.1.5"/>
    </reaction>
</comment>
<gene>
    <name evidence="10" type="primary">ileS</name>
    <name evidence="14" type="ORF">C7B46_10480</name>
</gene>
<dbReference type="GO" id="GO:0004822">
    <property type="term" value="F:isoleucine-tRNA ligase activity"/>
    <property type="evidence" value="ECO:0007669"/>
    <property type="project" value="UniProtKB-UniRule"/>
</dbReference>
<evidence type="ECO:0000259" key="12">
    <source>
        <dbReference type="Pfam" id="PF06827"/>
    </source>
</evidence>
<keyword evidence="4 10" id="KW-0547">Nucleotide-binding</keyword>
<keyword evidence="5 10" id="KW-0067">ATP-binding</keyword>